<accession>A0A4R0J4L7</accession>
<organism evidence="1 2">
    <name type="scientific">Kribbella speibonae</name>
    <dbReference type="NCBI Taxonomy" id="1572660"/>
    <lineage>
        <taxon>Bacteria</taxon>
        <taxon>Bacillati</taxon>
        <taxon>Actinomycetota</taxon>
        <taxon>Actinomycetes</taxon>
        <taxon>Propionibacteriales</taxon>
        <taxon>Kribbellaceae</taxon>
        <taxon>Kribbella</taxon>
    </lineage>
</organism>
<reference evidence="1 2" key="1">
    <citation type="submission" date="2019-02" db="EMBL/GenBank/DDBJ databases">
        <title>Kribbella capetownensis sp. nov. and Kribbella speibonae sp. nov., isolated from soil.</title>
        <authorList>
            <person name="Curtis S.M."/>
            <person name="Norton I."/>
            <person name="Everest G.J."/>
            <person name="Meyers P.R."/>
        </authorList>
    </citation>
    <scope>NUCLEOTIDE SEQUENCE [LARGE SCALE GENOMIC DNA]</scope>
    <source>
        <strain evidence="1 2">YM55</strain>
    </source>
</reference>
<protein>
    <submittedName>
        <fullName evidence="1">Uncharacterized protein</fullName>
    </submittedName>
</protein>
<comment type="caution">
    <text evidence="1">The sequence shown here is derived from an EMBL/GenBank/DDBJ whole genome shotgun (WGS) entry which is preliminary data.</text>
</comment>
<evidence type="ECO:0000313" key="1">
    <source>
        <dbReference type="EMBL" id="TCC41533.1"/>
    </source>
</evidence>
<evidence type="ECO:0000313" key="2">
    <source>
        <dbReference type="Proteomes" id="UP000294225"/>
    </source>
</evidence>
<proteinExistence type="predicted"/>
<name>A0A4R0J4L7_9ACTN</name>
<sequence length="73" mass="7606">MRLTHSAGSCDNGPCPNVFDTDDGTLVAVQGAQLVDADALAQLSQMPAHETVVLVPRELLLEYAKKVADGAAV</sequence>
<dbReference type="Proteomes" id="UP000294225">
    <property type="component" value="Unassembled WGS sequence"/>
</dbReference>
<dbReference type="EMBL" id="SJKC01000001">
    <property type="protein sequence ID" value="TCC41533.1"/>
    <property type="molecule type" value="Genomic_DNA"/>
</dbReference>
<dbReference type="RefSeq" id="WP_131495790.1">
    <property type="nucleotide sequence ID" value="NZ_SJKC01000001.1"/>
</dbReference>
<gene>
    <name evidence="1" type="ORF">E0H92_07730</name>
</gene>
<dbReference type="AlphaFoldDB" id="A0A4R0J4L7"/>